<dbReference type="Proteomes" id="UP000623129">
    <property type="component" value="Unassembled WGS sequence"/>
</dbReference>
<organism evidence="1 2">
    <name type="scientific">Carex littledalei</name>
    <dbReference type="NCBI Taxonomy" id="544730"/>
    <lineage>
        <taxon>Eukaryota</taxon>
        <taxon>Viridiplantae</taxon>
        <taxon>Streptophyta</taxon>
        <taxon>Embryophyta</taxon>
        <taxon>Tracheophyta</taxon>
        <taxon>Spermatophyta</taxon>
        <taxon>Magnoliopsida</taxon>
        <taxon>Liliopsida</taxon>
        <taxon>Poales</taxon>
        <taxon>Cyperaceae</taxon>
        <taxon>Cyperoideae</taxon>
        <taxon>Cariceae</taxon>
        <taxon>Carex</taxon>
        <taxon>Carex subgen. Euthyceras</taxon>
    </lineage>
</organism>
<name>A0A833VDC8_9POAL</name>
<keyword evidence="2" id="KW-1185">Reference proteome</keyword>
<comment type="caution">
    <text evidence="1">The sequence shown here is derived from an EMBL/GenBank/DDBJ whole genome shotgun (WGS) entry which is preliminary data.</text>
</comment>
<protein>
    <submittedName>
        <fullName evidence="1">Uncharacterized protein</fullName>
    </submittedName>
</protein>
<dbReference type="EMBL" id="SWLB01000009">
    <property type="protein sequence ID" value="KAF3334811.1"/>
    <property type="molecule type" value="Genomic_DNA"/>
</dbReference>
<proteinExistence type="predicted"/>
<evidence type="ECO:0000313" key="2">
    <source>
        <dbReference type="Proteomes" id="UP000623129"/>
    </source>
</evidence>
<accession>A0A833VDC8</accession>
<sequence>MVVTYRLEVLYIHGCKGVTNTGLEIFTMYRFNVALRREECATRLIGPCVASNNCKETDCDICKFEIRCKFCAHNVESAKDWYCE</sequence>
<dbReference type="OrthoDB" id="550575at2759"/>
<evidence type="ECO:0000313" key="1">
    <source>
        <dbReference type="EMBL" id="KAF3334811.1"/>
    </source>
</evidence>
<gene>
    <name evidence="1" type="ORF">FCM35_KLT21415</name>
</gene>
<reference evidence="1" key="1">
    <citation type="submission" date="2020-01" db="EMBL/GenBank/DDBJ databases">
        <title>Genome sequence of Kobresia littledalei, the first chromosome-level genome in the family Cyperaceae.</title>
        <authorList>
            <person name="Qu G."/>
        </authorList>
    </citation>
    <scope>NUCLEOTIDE SEQUENCE</scope>
    <source>
        <strain evidence="1">C.B.Clarke</strain>
        <tissue evidence="1">Leaf</tissue>
    </source>
</reference>
<dbReference type="AlphaFoldDB" id="A0A833VDC8"/>